<dbReference type="PANTHER" id="PTHR22760">
    <property type="entry name" value="GLYCOSYLTRANSFERASE"/>
    <property type="match status" value="1"/>
</dbReference>
<feature type="transmembrane region" description="Helical" evidence="10">
    <location>
        <begin position="139"/>
        <end position="158"/>
    </location>
</feature>
<dbReference type="GO" id="GO:0005789">
    <property type="term" value="C:endoplasmic reticulum membrane"/>
    <property type="evidence" value="ECO:0007669"/>
    <property type="project" value="UniProtKB-SubCell"/>
</dbReference>
<evidence type="ECO:0000256" key="8">
    <source>
        <dbReference type="ARBA" id="ARBA00022989"/>
    </source>
</evidence>
<comment type="pathway">
    <text evidence="2">Protein modification; protein glycosylation.</text>
</comment>
<name>A0A7R7XBZ0_9EURO</name>
<evidence type="ECO:0000313" key="13">
    <source>
        <dbReference type="Proteomes" id="UP000654913"/>
    </source>
</evidence>
<evidence type="ECO:0000256" key="2">
    <source>
        <dbReference type="ARBA" id="ARBA00004922"/>
    </source>
</evidence>
<evidence type="ECO:0000256" key="4">
    <source>
        <dbReference type="ARBA" id="ARBA00022676"/>
    </source>
</evidence>
<dbReference type="RefSeq" id="XP_041550650.1">
    <property type="nucleotide sequence ID" value="XM_041696590.1"/>
</dbReference>
<evidence type="ECO:0000256" key="1">
    <source>
        <dbReference type="ARBA" id="ARBA00004477"/>
    </source>
</evidence>
<evidence type="ECO:0000313" key="12">
    <source>
        <dbReference type="EMBL" id="BCS18456.1"/>
    </source>
</evidence>
<dbReference type="UniPathway" id="UPA00378"/>
<feature type="transmembrane region" description="Helical" evidence="10">
    <location>
        <begin position="29"/>
        <end position="53"/>
    </location>
</feature>
<feature type="region of interest" description="Disordered" evidence="11">
    <location>
        <begin position="1"/>
        <end position="25"/>
    </location>
</feature>
<sequence length="598" mass="67676">MSRKGAEVPSVPQMQGTPRTKQRPPPPPFYLPLNITLWVCVVSNGIAAFLAPIQDCDEVFNFWEPTHYLDHGYGLQTWEYSPVYSIRSWLYISIHGIAGRIGSFLVGTKSSEFYFVRFFLAMLCAACQTRLYSAICRTLSPRIGLLFLMIVAFSPGMFHASAAFLPSSFTMYASMLGLAAFLDWRRNQQTAQGIMWFGLGAIVGWPFAGALMLPLLFEEVVIGFISGNLRKVFFEVVNGALRCLAILVAEIAVDYTFLRKLTVVPWNIVAYNVFGGEGRGPDIFGTEPWTFYIRNLLLNFNVWFLFAISSAPLLLLQAALRSQTTNKETLFRTVTLLSPFYMWFAIFTLQPHKEERFMYPAYPFLALNAAIAFHMILSYIGSSNPKELIGRVPAKLKLAVVMSVILVAINGGLLRTFGMITAYNAPLKVLRPLEQPEIAQPGDLVCFGKEWYRFPSSFFLPDGMRAKFIRSEFRGLLPGEFQDARDYSALLDGTSRTPEGMNDRNEEDAGKYTDVSQCSFLVDSHFPGRQATGLEPNYIQDEARWEEISCRSFLDASETGLLGRLIWIPDLPIIPDRFRRKWGQYCLLRQRTTHPETE</sequence>
<keyword evidence="9 10" id="KW-0472">Membrane</keyword>
<dbReference type="GO" id="GO:0000026">
    <property type="term" value="F:alpha-1,2-mannosyltransferase activity"/>
    <property type="evidence" value="ECO:0007669"/>
    <property type="project" value="TreeGrafter"/>
</dbReference>
<reference evidence="12" key="2">
    <citation type="submission" date="2021-02" db="EMBL/GenBank/DDBJ databases">
        <title>Aspergillus puulaauensis MK2 genome sequence.</title>
        <authorList>
            <person name="Futagami T."/>
            <person name="Mori K."/>
            <person name="Kadooka C."/>
            <person name="Tanaka T."/>
        </authorList>
    </citation>
    <scope>NUCLEOTIDE SEQUENCE</scope>
    <source>
        <strain evidence="12">MK2</strain>
    </source>
</reference>
<evidence type="ECO:0000256" key="9">
    <source>
        <dbReference type="ARBA" id="ARBA00023136"/>
    </source>
</evidence>
<keyword evidence="4 10" id="KW-0328">Glycosyltransferase</keyword>
<feature type="transmembrane region" description="Helical" evidence="10">
    <location>
        <begin position="400"/>
        <end position="423"/>
    </location>
</feature>
<keyword evidence="13" id="KW-1185">Reference proteome</keyword>
<keyword evidence="6 10" id="KW-0812">Transmembrane</keyword>
<keyword evidence="5 12" id="KW-0808">Transferase</keyword>
<feature type="transmembrane region" description="Helical" evidence="10">
    <location>
        <begin position="361"/>
        <end position="380"/>
    </location>
</feature>
<evidence type="ECO:0000256" key="6">
    <source>
        <dbReference type="ARBA" id="ARBA00022692"/>
    </source>
</evidence>
<evidence type="ECO:0000256" key="5">
    <source>
        <dbReference type="ARBA" id="ARBA00022679"/>
    </source>
</evidence>
<evidence type="ECO:0000256" key="7">
    <source>
        <dbReference type="ARBA" id="ARBA00022824"/>
    </source>
</evidence>
<keyword evidence="8 10" id="KW-1133">Transmembrane helix</keyword>
<dbReference type="EMBL" id="AP024443">
    <property type="protein sequence ID" value="BCS18456.1"/>
    <property type="molecule type" value="Genomic_DNA"/>
</dbReference>
<dbReference type="InterPro" id="IPR005599">
    <property type="entry name" value="GPI_mannosylTrfase"/>
</dbReference>
<dbReference type="Proteomes" id="UP000654913">
    <property type="component" value="Chromosome 1"/>
</dbReference>
<evidence type="ECO:0000256" key="10">
    <source>
        <dbReference type="RuleBase" id="RU363075"/>
    </source>
</evidence>
<protein>
    <recommendedName>
        <fullName evidence="10">Mannosyltransferase</fullName>
        <ecNumber evidence="10">2.4.1.-</ecNumber>
    </recommendedName>
</protein>
<feature type="transmembrane region" description="Helical" evidence="10">
    <location>
        <begin position="114"/>
        <end position="132"/>
    </location>
</feature>
<proteinExistence type="inferred from homology"/>
<keyword evidence="7 10" id="KW-0256">Endoplasmic reticulum</keyword>
<dbReference type="OrthoDB" id="497541at2759"/>
<dbReference type="AlphaFoldDB" id="A0A7R7XBZ0"/>
<dbReference type="PANTHER" id="PTHR22760:SF2">
    <property type="entry name" value="ALPHA-1,2-MANNOSYLTRANSFERASE ALG9"/>
    <property type="match status" value="1"/>
</dbReference>
<accession>A0A7R7XBZ0</accession>
<comment type="subcellular location">
    <subcellularLocation>
        <location evidence="1 10">Endoplasmic reticulum membrane</location>
        <topology evidence="1 10">Multi-pass membrane protein</topology>
    </subcellularLocation>
</comment>
<dbReference type="GO" id="GO:0006487">
    <property type="term" value="P:protein N-linked glycosylation"/>
    <property type="evidence" value="ECO:0007669"/>
    <property type="project" value="TreeGrafter"/>
</dbReference>
<comment type="similarity">
    <text evidence="3 10">Belongs to the glycosyltransferase 22 family.</text>
</comment>
<evidence type="ECO:0000256" key="11">
    <source>
        <dbReference type="SAM" id="MobiDB-lite"/>
    </source>
</evidence>
<evidence type="ECO:0000256" key="3">
    <source>
        <dbReference type="ARBA" id="ARBA00007063"/>
    </source>
</evidence>
<feature type="transmembrane region" description="Helical" evidence="10">
    <location>
        <begin position="330"/>
        <end position="349"/>
    </location>
</feature>
<feature type="transmembrane region" description="Helical" evidence="10">
    <location>
        <begin position="237"/>
        <end position="258"/>
    </location>
</feature>
<feature type="transmembrane region" description="Helical" evidence="10">
    <location>
        <begin position="296"/>
        <end position="318"/>
    </location>
</feature>
<dbReference type="EC" id="2.4.1.-" evidence="10"/>
<feature type="transmembrane region" description="Helical" evidence="10">
    <location>
        <begin position="194"/>
        <end position="217"/>
    </location>
</feature>
<dbReference type="Pfam" id="PF03901">
    <property type="entry name" value="Glyco_transf_22"/>
    <property type="match status" value="1"/>
</dbReference>
<gene>
    <name evidence="12" type="primary">ALG9</name>
    <name evidence="12" type="ORF">APUU_11284S</name>
</gene>
<dbReference type="GeneID" id="64968461"/>
<reference evidence="12" key="1">
    <citation type="submission" date="2021-01" db="EMBL/GenBank/DDBJ databases">
        <authorList>
            <consortium name="Aspergillus puulaauensis MK2 genome sequencing consortium"/>
            <person name="Kazuki M."/>
            <person name="Futagami T."/>
        </authorList>
    </citation>
    <scope>NUCLEOTIDE SEQUENCE</scope>
    <source>
        <strain evidence="12">MK2</strain>
    </source>
</reference>
<organism evidence="12 13">
    <name type="scientific">Aspergillus puulaauensis</name>
    <dbReference type="NCBI Taxonomy" id="1220207"/>
    <lineage>
        <taxon>Eukaryota</taxon>
        <taxon>Fungi</taxon>
        <taxon>Dikarya</taxon>
        <taxon>Ascomycota</taxon>
        <taxon>Pezizomycotina</taxon>
        <taxon>Eurotiomycetes</taxon>
        <taxon>Eurotiomycetidae</taxon>
        <taxon>Eurotiales</taxon>
        <taxon>Aspergillaceae</taxon>
        <taxon>Aspergillus</taxon>
    </lineage>
</organism>
<dbReference type="KEGG" id="apuu:APUU_11284S"/>